<feature type="domain" description="Shisa N-terminal" evidence="2">
    <location>
        <begin position="26"/>
        <end position="69"/>
    </location>
</feature>
<keyword evidence="1" id="KW-0732">Signal</keyword>
<evidence type="ECO:0000313" key="3">
    <source>
        <dbReference type="Ensembl" id="ENSSRHP00000026859.1"/>
    </source>
</evidence>
<evidence type="ECO:0000256" key="1">
    <source>
        <dbReference type="SAM" id="SignalP"/>
    </source>
</evidence>
<evidence type="ECO:0000259" key="2">
    <source>
        <dbReference type="Pfam" id="PF13908"/>
    </source>
</evidence>
<protein>
    <recommendedName>
        <fullName evidence="2">Shisa N-terminal domain-containing protein</fullName>
    </recommendedName>
</protein>
<dbReference type="Proteomes" id="UP000472270">
    <property type="component" value="Unassembled WGS sequence"/>
</dbReference>
<dbReference type="Pfam" id="PF13908">
    <property type="entry name" value="Shisa_N"/>
    <property type="match status" value="1"/>
</dbReference>
<evidence type="ECO:0000313" key="4">
    <source>
        <dbReference type="Proteomes" id="UP000472270"/>
    </source>
</evidence>
<dbReference type="InterPro" id="IPR053891">
    <property type="entry name" value="Shisa_N"/>
</dbReference>
<accession>A0A673HMX4</accession>
<sequence>SCAMASTLAVLLLLSAGLFTVKAGFGENCESYYTIYNEYRPGFKCFFQYCCGNCDNRFCCLSEHLKLTESPDGEQIFCAFSFLGRTGLVKLNYTLISVLFFSPSAVAGAHVTTVTNTHFIQQQPVMQGAQCPQYQPVPTQPGYGQPMQTGPYQGQPYAPGPPPSCQAMYPMQPPAQPGVAYMPSQTSNQLAYNPAYVQPPNIGY</sequence>
<dbReference type="AlphaFoldDB" id="A0A673HMX4"/>
<proteinExistence type="predicted"/>
<feature type="chain" id="PRO_5025441873" description="Shisa N-terminal domain-containing protein" evidence="1">
    <location>
        <begin position="24"/>
        <end position="204"/>
    </location>
</feature>
<name>A0A673HMX4_9TELE</name>
<keyword evidence="4" id="KW-1185">Reference proteome</keyword>
<reference evidence="3" key="1">
    <citation type="submission" date="2025-08" db="UniProtKB">
        <authorList>
            <consortium name="Ensembl"/>
        </authorList>
    </citation>
    <scope>IDENTIFICATION</scope>
</reference>
<dbReference type="Ensembl" id="ENSSRHT00000027654.1">
    <property type="protein sequence ID" value="ENSSRHP00000026859.1"/>
    <property type="gene ID" value="ENSSRHG00000014001.1"/>
</dbReference>
<feature type="signal peptide" evidence="1">
    <location>
        <begin position="1"/>
        <end position="23"/>
    </location>
</feature>
<reference evidence="3" key="2">
    <citation type="submission" date="2025-09" db="UniProtKB">
        <authorList>
            <consortium name="Ensembl"/>
        </authorList>
    </citation>
    <scope>IDENTIFICATION</scope>
</reference>
<organism evidence="3 4">
    <name type="scientific">Sinocyclocheilus rhinocerous</name>
    <dbReference type="NCBI Taxonomy" id="307959"/>
    <lineage>
        <taxon>Eukaryota</taxon>
        <taxon>Metazoa</taxon>
        <taxon>Chordata</taxon>
        <taxon>Craniata</taxon>
        <taxon>Vertebrata</taxon>
        <taxon>Euteleostomi</taxon>
        <taxon>Actinopterygii</taxon>
        <taxon>Neopterygii</taxon>
        <taxon>Teleostei</taxon>
        <taxon>Ostariophysi</taxon>
        <taxon>Cypriniformes</taxon>
        <taxon>Cyprinidae</taxon>
        <taxon>Cyprininae</taxon>
        <taxon>Sinocyclocheilus</taxon>
    </lineage>
</organism>